<name>C1MY68_MICPC</name>
<dbReference type="PANTHER" id="PTHR11954">
    <property type="entry name" value="D-DOPACHROME DECARBOXYLASE"/>
    <property type="match status" value="1"/>
</dbReference>
<keyword evidence="5" id="KW-0413">Isomerase</keyword>
<evidence type="ECO:0000256" key="4">
    <source>
        <dbReference type="ARBA" id="ARBA00022525"/>
    </source>
</evidence>
<organism evidence="14">
    <name type="scientific">Micromonas pusilla (strain CCMP1545)</name>
    <name type="common">Picoplanktonic green alga</name>
    <dbReference type="NCBI Taxonomy" id="564608"/>
    <lineage>
        <taxon>Eukaryota</taxon>
        <taxon>Viridiplantae</taxon>
        <taxon>Chlorophyta</taxon>
        <taxon>Mamiellophyceae</taxon>
        <taxon>Mamiellales</taxon>
        <taxon>Mamiellaceae</taxon>
        <taxon>Micromonas</taxon>
    </lineage>
</organism>
<dbReference type="RefSeq" id="XP_003060817.1">
    <property type="nucleotide sequence ID" value="XM_003060771.1"/>
</dbReference>
<evidence type="ECO:0000256" key="12">
    <source>
        <dbReference type="ARBA" id="ARBA00042730"/>
    </source>
</evidence>
<evidence type="ECO:0000256" key="5">
    <source>
        <dbReference type="ARBA" id="ARBA00023235"/>
    </source>
</evidence>
<evidence type="ECO:0000313" key="13">
    <source>
        <dbReference type="EMBL" id="EEH55586.1"/>
    </source>
</evidence>
<proteinExistence type="inferred from homology"/>
<evidence type="ECO:0000256" key="6">
    <source>
        <dbReference type="ARBA" id="ARBA00036735"/>
    </source>
</evidence>
<dbReference type="GO" id="GO:0005125">
    <property type="term" value="F:cytokine activity"/>
    <property type="evidence" value="ECO:0007669"/>
    <property type="project" value="UniProtKB-KW"/>
</dbReference>
<comment type="catalytic activity">
    <reaction evidence="6">
        <text>3-phenylpyruvate = enol-phenylpyruvate</text>
        <dbReference type="Rhea" id="RHEA:17097"/>
        <dbReference type="ChEBI" id="CHEBI:16815"/>
        <dbReference type="ChEBI" id="CHEBI:18005"/>
        <dbReference type="EC" id="5.3.2.1"/>
    </reaction>
</comment>
<reference evidence="13 14" key="1">
    <citation type="journal article" date="2009" name="Science">
        <title>Green evolution and dynamic adaptations revealed by genomes of the marine picoeukaryotes Micromonas.</title>
        <authorList>
            <person name="Worden A.Z."/>
            <person name="Lee J.H."/>
            <person name="Mock T."/>
            <person name="Rouze P."/>
            <person name="Simmons M.P."/>
            <person name="Aerts A.L."/>
            <person name="Allen A.E."/>
            <person name="Cuvelier M.L."/>
            <person name="Derelle E."/>
            <person name="Everett M.V."/>
            <person name="Foulon E."/>
            <person name="Grimwood J."/>
            <person name="Gundlach H."/>
            <person name="Henrissat B."/>
            <person name="Napoli C."/>
            <person name="McDonald S.M."/>
            <person name="Parker M.S."/>
            <person name="Rombauts S."/>
            <person name="Salamov A."/>
            <person name="Von Dassow P."/>
            <person name="Badger J.H."/>
            <person name="Coutinho P.M."/>
            <person name="Demir E."/>
            <person name="Dubchak I."/>
            <person name="Gentemann C."/>
            <person name="Eikrem W."/>
            <person name="Gready J.E."/>
            <person name="John U."/>
            <person name="Lanier W."/>
            <person name="Lindquist E.A."/>
            <person name="Lucas S."/>
            <person name="Mayer K.F."/>
            <person name="Moreau H."/>
            <person name="Not F."/>
            <person name="Otillar R."/>
            <person name="Panaud O."/>
            <person name="Pangilinan J."/>
            <person name="Paulsen I."/>
            <person name="Piegu B."/>
            <person name="Poliakov A."/>
            <person name="Robbens S."/>
            <person name="Schmutz J."/>
            <person name="Toulza E."/>
            <person name="Wyss T."/>
            <person name="Zelensky A."/>
            <person name="Zhou K."/>
            <person name="Armbrust E.V."/>
            <person name="Bhattacharya D."/>
            <person name="Goodenough U.W."/>
            <person name="Van de Peer Y."/>
            <person name="Grigoriev I.V."/>
        </authorList>
    </citation>
    <scope>NUCLEOTIDE SEQUENCE [LARGE SCALE GENOMIC DNA]</scope>
    <source>
        <strain evidence="13 14">CCMP1545</strain>
    </source>
</reference>
<evidence type="ECO:0000256" key="1">
    <source>
        <dbReference type="ARBA" id="ARBA00004613"/>
    </source>
</evidence>
<evidence type="ECO:0000313" key="14">
    <source>
        <dbReference type="Proteomes" id="UP000001876"/>
    </source>
</evidence>
<comment type="subcellular location">
    <subcellularLocation>
        <location evidence="1">Secreted</location>
    </subcellularLocation>
</comment>
<dbReference type="GO" id="GO:0004167">
    <property type="term" value="F:dopachrome isomerase activity"/>
    <property type="evidence" value="ECO:0007669"/>
    <property type="project" value="UniProtKB-EC"/>
</dbReference>
<dbReference type="PANTHER" id="PTHR11954:SF6">
    <property type="entry name" value="MACROPHAGE MIGRATION INHIBITORY FACTOR"/>
    <property type="match status" value="1"/>
</dbReference>
<evidence type="ECO:0000256" key="9">
    <source>
        <dbReference type="ARBA" id="ARBA00039086"/>
    </source>
</evidence>
<protein>
    <recommendedName>
        <fullName evidence="12">L-dopachrome isomerase</fullName>
        <ecNumber evidence="9">5.3.2.1</ecNumber>
        <ecNumber evidence="8">5.3.3.12</ecNumber>
    </recommendedName>
    <alternativeName>
        <fullName evidence="10">L-dopachrome tautomerase</fullName>
    </alternativeName>
    <alternativeName>
        <fullName evidence="11">Phenylpyruvate tautomerase</fullName>
    </alternativeName>
</protein>
<dbReference type="InterPro" id="IPR014347">
    <property type="entry name" value="Tautomerase/MIF_sf"/>
</dbReference>
<keyword evidence="4" id="KW-0964">Secreted</keyword>
<comment type="similarity">
    <text evidence="2">Belongs to the MIF family.</text>
</comment>
<dbReference type="STRING" id="564608.C1MY68"/>
<dbReference type="Proteomes" id="UP000001876">
    <property type="component" value="Unassembled WGS sequence"/>
</dbReference>
<dbReference type="SUPFAM" id="SSF55331">
    <property type="entry name" value="Tautomerase/MIF"/>
    <property type="match status" value="1"/>
</dbReference>
<dbReference type="Gene3D" id="3.30.429.10">
    <property type="entry name" value="Macrophage Migration Inhibitory Factor"/>
    <property type="match status" value="1"/>
</dbReference>
<gene>
    <name evidence="13" type="ORF">MICPUCDRAFT_9312</name>
</gene>
<sequence length="114" mass="12114">PSLVLHTNVNMGDRKTEFMKAASRAIAESLSKPESFVAVCVLDNQSLIWGGEETNCALANVASLGSINKANNTALSGALAALLSDFDVPSDRVYVNFWDIGARENCGYNGVTFA</sequence>
<feature type="non-terminal residue" evidence="13">
    <location>
        <position position="114"/>
    </location>
</feature>
<dbReference type="Pfam" id="PF01187">
    <property type="entry name" value="MIF"/>
    <property type="match status" value="1"/>
</dbReference>
<keyword evidence="14" id="KW-1185">Reference proteome</keyword>
<dbReference type="EMBL" id="GG663742">
    <property type="protein sequence ID" value="EEH55586.1"/>
    <property type="molecule type" value="Genomic_DNA"/>
</dbReference>
<evidence type="ECO:0000256" key="11">
    <source>
        <dbReference type="ARBA" id="ARBA00041912"/>
    </source>
</evidence>
<dbReference type="GO" id="GO:0050178">
    <property type="term" value="F:phenylpyruvate tautomerase activity"/>
    <property type="evidence" value="ECO:0007669"/>
    <property type="project" value="UniProtKB-EC"/>
</dbReference>
<dbReference type="KEGG" id="mpp:MICPUCDRAFT_9312"/>
<dbReference type="EC" id="5.3.2.1" evidence="9"/>
<evidence type="ECO:0000256" key="8">
    <source>
        <dbReference type="ARBA" id="ARBA00038932"/>
    </source>
</evidence>
<dbReference type="OrthoDB" id="255819at2759"/>
<dbReference type="eggNOG" id="KOG1759">
    <property type="taxonomic scope" value="Eukaryota"/>
</dbReference>
<dbReference type="GeneID" id="9686254"/>
<evidence type="ECO:0000256" key="2">
    <source>
        <dbReference type="ARBA" id="ARBA00005851"/>
    </source>
</evidence>
<dbReference type="AlphaFoldDB" id="C1MY68"/>
<accession>C1MY68</accession>
<dbReference type="InterPro" id="IPR001398">
    <property type="entry name" value="Macrophage_inhib_fac"/>
</dbReference>
<evidence type="ECO:0000256" key="3">
    <source>
        <dbReference type="ARBA" id="ARBA00022514"/>
    </source>
</evidence>
<evidence type="ECO:0000256" key="7">
    <source>
        <dbReference type="ARBA" id="ARBA00036823"/>
    </source>
</evidence>
<dbReference type="EC" id="5.3.3.12" evidence="8"/>
<feature type="non-terminal residue" evidence="13">
    <location>
        <position position="1"/>
    </location>
</feature>
<evidence type="ECO:0000256" key="10">
    <source>
        <dbReference type="ARBA" id="ARBA00041631"/>
    </source>
</evidence>
<dbReference type="GO" id="GO:0005615">
    <property type="term" value="C:extracellular space"/>
    <property type="evidence" value="ECO:0007669"/>
    <property type="project" value="UniProtKB-KW"/>
</dbReference>
<dbReference type="OMA" id="KSENWLM"/>
<comment type="catalytic activity">
    <reaction evidence="7">
        <text>L-dopachrome = 5,6-dihydroxyindole-2-carboxylate</text>
        <dbReference type="Rhea" id="RHEA:13041"/>
        <dbReference type="ChEBI" id="CHEBI:16875"/>
        <dbReference type="ChEBI" id="CHEBI:57509"/>
        <dbReference type="EC" id="5.3.3.12"/>
    </reaction>
</comment>
<keyword evidence="3" id="KW-0202">Cytokine</keyword>